<keyword evidence="3" id="KW-1185">Reference proteome</keyword>
<dbReference type="AlphaFoldDB" id="A0A9W9IWD3"/>
<dbReference type="OrthoDB" id="4281801at2759"/>
<evidence type="ECO:0000256" key="1">
    <source>
        <dbReference type="SAM" id="SignalP"/>
    </source>
</evidence>
<feature type="chain" id="PRO_5040993638" evidence="1">
    <location>
        <begin position="19"/>
        <end position="90"/>
    </location>
</feature>
<feature type="signal peptide" evidence="1">
    <location>
        <begin position="1"/>
        <end position="18"/>
    </location>
</feature>
<organism evidence="2 3">
    <name type="scientific">Penicillium capsulatum</name>
    <dbReference type="NCBI Taxonomy" id="69766"/>
    <lineage>
        <taxon>Eukaryota</taxon>
        <taxon>Fungi</taxon>
        <taxon>Dikarya</taxon>
        <taxon>Ascomycota</taxon>
        <taxon>Pezizomycotina</taxon>
        <taxon>Eurotiomycetes</taxon>
        <taxon>Eurotiomycetidae</taxon>
        <taxon>Eurotiales</taxon>
        <taxon>Aspergillaceae</taxon>
        <taxon>Penicillium</taxon>
    </lineage>
</organism>
<dbReference type="EMBL" id="JAPQKO010000001">
    <property type="protein sequence ID" value="KAJ5183076.1"/>
    <property type="molecule type" value="Genomic_DNA"/>
</dbReference>
<evidence type="ECO:0000313" key="3">
    <source>
        <dbReference type="Proteomes" id="UP001146351"/>
    </source>
</evidence>
<gene>
    <name evidence="2" type="ORF">N7492_000692</name>
</gene>
<accession>A0A9W9IWD3</accession>
<keyword evidence="1" id="KW-0732">Signal</keyword>
<sequence length="90" mass="9375">MKVQVLGAIASLAIAAAAAPASQQSTSMEVKTVQLHSLLDALKSHGMNIDQDIEQLITCNISYSLALSVTGPPYTIALASLDLTNCAYTP</sequence>
<name>A0A9W9IWD3_9EURO</name>
<evidence type="ECO:0000313" key="2">
    <source>
        <dbReference type="EMBL" id="KAJ5183076.1"/>
    </source>
</evidence>
<comment type="caution">
    <text evidence="2">The sequence shown here is derived from an EMBL/GenBank/DDBJ whole genome shotgun (WGS) entry which is preliminary data.</text>
</comment>
<reference evidence="2" key="1">
    <citation type="submission" date="2022-11" db="EMBL/GenBank/DDBJ databases">
        <authorList>
            <person name="Petersen C."/>
        </authorList>
    </citation>
    <scope>NUCLEOTIDE SEQUENCE</scope>
    <source>
        <strain evidence="2">IBT 21917</strain>
    </source>
</reference>
<protein>
    <submittedName>
        <fullName evidence="2">Uncharacterized protein</fullName>
    </submittedName>
</protein>
<dbReference type="Proteomes" id="UP001146351">
    <property type="component" value="Unassembled WGS sequence"/>
</dbReference>
<proteinExistence type="predicted"/>
<reference evidence="2" key="2">
    <citation type="journal article" date="2023" name="IMA Fungus">
        <title>Comparative genomic study of the Penicillium genus elucidates a diverse pangenome and 15 lateral gene transfer events.</title>
        <authorList>
            <person name="Petersen C."/>
            <person name="Sorensen T."/>
            <person name="Nielsen M.R."/>
            <person name="Sondergaard T.E."/>
            <person name="Sorensen J.L."/>
            <person name="Fitzpatrick D.A."/>
            <person name="Frisvad J.C."/>
            <person name="Nielsen K.L."/>
        </authorList>
    </citation>
    <scope>NUCLEOTIDE SEQUENCE</scope>
    <source>
        <strain evidence="2">IBT 21917</strain>
    </source>
</reference>